<dbReference type="PANTHER" id="PTHR30619:SF1">
    <property type="entry name" value="RECOMBINATION PROTEIN 2"/>
    <property type="match status" value="1"/>
</dbReference>
<dbReference type="GO" id="GO:0005886">
    <property type="term" value="C:plasma membrane"/>
    <property type="evidence" value="ECO:0007669"/>
    <property type="project" value="UniProtKB-SubCell"/>
</dbReference>
<feature type="transmembrane region" description="Helical" evidence="6">
    <location>
        <begin position="359"/>
        <end position="380"/>
    </location>
</feature>
<dbReference type="NCBIfam" id="TIGR00360">
    <property type="entry name" value="ComEC_N-term"/>
    <property type="match status" value="1"/>
</dbReference>
<evidence type="ECO:0000313" key="10">
    <source>
        <dbReference type="Proteomes" id="UP000240572"/>
    </source>
</evidence>
<comment type="subcellular location">
    <subcellularLocation>
        <location evidence="1">Cell membrane</location>
        <topology evidence="1">Multi-pass membrane protein</topology>
    </subcellularLocation>
</comment>
<feature type="transmembrane region" description="Helical" evidence="6">
    <location>
        <begin position="488"/>
        <end position="510"/>
    </location>
</feature>
<dbReference type="Pfam" id="PF03772">
    <property type="entry name" value="Competence"/>
    <property type="match status" value="1"/>
</dbReference>
<comment type="caution">
    <text evidence="9">The sequence shown here is derived from an EMBL/GenBank/DDBJ whole genome shotgun (WGS) entry which is preliminary data.</text>
</comment>
<feature type="transmembrane region" description="Helical" evidence="6">
    <location>
        <begin position="297"/>
        <end position="316"/>
    </location>
</feature>
<evidence type="ECO:0000256" key="3">
    <source>
        <dbReference type="ARBA" id="ARBA00022692"/>
    </source>
</evidence>
<evidence type="ECO:0000256" key="4">
    <source>
        <dbReference type="ARBA" id="ARBA00022989"/>
    </source>
</evidence>
<dbReference type="Pfam" id="PF13567">
    <property type="entry name" value="DUF4131"/>
    <property type="match status" value="1"/>
</dbReference>
<dbReference type="OrthoDB" id="9761531at2"/>
<reference evidence="9 10" key="1">
    <citation type="submission" date="2018-03" db="EMBL/GenBank/DDBJ databases">
        <title>Genomic Encyclopedia of Type Strains, Phase III (KMG-III): the genomes of soil and plant-associated and newly described type strains.</title>
        <authorList>
            <person name="Whitman W."/>
        </authorList>
    </citation>
    <scope>NUCLEOTIDE SEQUENCE [LARGE SCALE GENOMIC DNA]</scope>
    <source>
        <strain evidence="9 10">CGMCC 1.12700</strain>
    </source>
</reference>
<feature type="transmembrane region" description="Helical" evidence="6">
    <location>
        <begin position="265"/>
        <end position="290"/>
    </location>
</feature>
<feature type="domain" description="ComEC/Rec2-related protein" evidence="7">
    <location>
        <begin position="245"/>
        <end position="515"/>
    </location>
</feature>
<dbReference type="PANTHER" id="PTHR30619">
    <property type="entry name" value="DNA INTERNALIZATION/COMPETENCE PROTEIN COMEC/REC2"/>
    <property type="match status" value="1"/>
</dbReference>
<evidence type="ECO:0000256" key="2">
    <source>
        <dbReference type="ARBA" id="ARBA00022475"/>
    </source>
</evidence>
<dbReference type="InterPro" id="IPR025405">
    <property type="entry name" value="DUF4131"/>
</dbReference>
<keyword evidence="5 6" id="KW-0472">Membrane</keyword>
<dbReference type="Proteomes" id="UP000240572">
    <property type="component" value="Unassembled WGS sequence"/>
</dbReference>
<evidence type="ECO:0000313" key="9">
    <source>
        <dbReference type="EMBL" id="PSK90131.1"/>
    </source>
</evidence>
<name>A0A2P8CYT1_9BACT</name>
<dbReference type="InterPro" id="IPR052159">
    <property type="entry name" value="Competence_DNA_uptake"/>
</dbReference>
<sequence length="695" mass="77615">MSKYVQRRTGVLSHYPFVLLLCLLAAGIVLQQILPPLPGRYWLSALAATFVCSLATHFPHNASALLFRLRRFSLALTLLSLGAVLCYYQDIRHSPGWYGHELEHTEALAVQLYAPAQDKPRTRLLPVQVVYRLQHNRWQSASGRLNLYLYRSDSLPVYPPGTLLLIPNKLAPLQASGNPFGFNYARYAARNGIFHQAFISPKDIRVVTTGPPASSFTTRLSNSLLDCIHANVRDSTTRSLIAATLLNERASFDDTLWQAYSITGIVHIIAISGMHITLLFGILLFLLSWLRYKRYDWLKYLLALPFVWGYIMLTGFPPSAVRAAVGFTLVAAGTCLRREGNAINTWAATAFLLLCYNPYWLWDVGVQLSFLAVLSILLFYKPVRNLVMPPNKLLQAAWDTFAVSIAAQILVFPLVLYYFHQFPLLGLAASLPAALYSTLLMIGSLLLFLLASVFGSCTWLGDVLARITAWFHRIVLQLAQLTPDDARHLWLSLTDYWLMMAAVVGCCLFCVNRHRQYLYATLACCLLLCGSFIYQDVTALHTERLVIYNTARSGLADHFRGKSVAAAGLPGNYPVDPKTGSYTLLPARLGYRAITEVAADTGICYWKIGTKSVLYLKDDAHFKTGSTFPVDYLVVSTACRYRGTAWQAVFHPGMVILDGSLSRSKALRWKAQLQALGIKVHWVQESGAWILEGSI</sequence>
<feature type="transmembrane region" description="Helical" evidence="6">
    <location>
        <begin position="12"/>
        <end position="34"/>
    </location>
</feature>
<proteinExistence type="predicted"/>
<dbReference type="EMBL" id="PYGD01000009">
    <property type="protein sequence ID" value="PSK90131.1"/>
    <property type="molecule type" value="Genomic_DNA"/>
</dbReference>
<feature type="transmembrane region" description="Helical" evidence="6">
    <location>
        <begin position="425"/>
        <end position="451"/>
    </location>
</feature>
<keyword evidence="2" id="KW-1003">Cell membrane</keyword>
<evidence type="ECO:0000259" key="7">
    <source>
        <dbReference type="Pfam" id="PF03772"/>
    </source>
</evidence>
<dbReference type="InterPro" id="IPR004477">
    <property type="entry name" value="ComEC_N"/>
</dbReference>
<organism evidence="9 10">
    <name type="scientific">Taibaiella chishuiensis</name>
    <dbReference type="NCBI Taxonomy" id="1434707"/>
    <lineage>
        <taxon>Bacteria</taxon>
        <taxon>Pseudomonadati</taxon>
        <taxon>Bacteroidota</taxon>
        <taxon>Chitinophagia</taxon>
        <taxon>Chitinophagales</taxon>
        <taxon>Chitinophagaceae</taxon>
        <taxon>Taibaiella</taxon>
    </lineage>
</organism>
<feature type="transmembrane region" description="Helical" evidence="6">
    <location>
        <begin position="517"/>
        <end position="534"/>
    </location>
</feature>
<feature type="transmembrane region" description="Helical" evidence="6">
    <location>
        <begin position="40"/>
        <end position="60"/>
    </location>
</feature>
<keyword evidence="10" id="KW-1185">Reference proteome</keyword>
<gene>
    <name evidence="9" type="ORF">B0I18_109137</name>
</gene>
<evidence type="ECO:0000256" key="6">
    <source>
        <dbReference type="SAM" id="Phobius"/>
    </source>
</evidence>
<evidence type="ECO:0000259" key="8">
    <source>
        <dbReference type="Pfam" id="PF13567"/>
    </source>
</evidence>
<feature type="transmembrane region" description="Helical" evidence="6">
    <location>
        <begin position="72"/>
        <end position="91"/>
    </location>
</feature>
<evidence type="ECO:0000256" key="1">
    <source>
        <dbReference type="ARBA" id="ARBA00004651"/>
    </source>
</evidence>
<keyword evidence="4 6" id="KW-1133">Transmembrane helix</keyword>
<feature type="transmembrane region" description="Helical" evidence="6">
    <location>
        <begin position="401"/>
        <end position="419"/>
    </location>
</feature>
<dbReference type="AlphaFoldDB" id="A0A2P8CYT1"/>
<protein>
    <submittedName>
        <fullName evidence="9">ComEC/Rec2-related protein</fullName>
    </submittedName>
</protein>
<dbReference type="RefSeq" id="WP_106524471.1">
    <property type="nucleotide sequence ID" value="NZ_PYGD01000009.1"/>
</dbReference>
<feature type="domain" description="DUF4131" evidence="8">
    <location>
        <begin position="36"/>
        <end position="202"/>
    </location>
</feature>
<keyword evidence="3 6" id="KW-0812">Transmembrane</keyword>
<accession>A0A2P8CYT1</accession>
<evidence type="ECO:0000256" key="5">
    <source>
        <dbReference type="ARBA" id="ARBA00023136"/>
    </source>
</evidence>